<keyword evidence="1 3" id="KW-0489">Methyltransferase</keyword>
<name>A0ABS2MMC0_9FIRM</name>
<dbReference type="InterPro" id="IPR002052">
    <property type="entry name" value="DNA_methylase_N6_adenine_CS"/>
</dbReference>
<accession>A0ABS2MMC0</accession>
<dbReference type="Proteomes" id="UP000767854">
    <property type="component" value="Unassembled WGS sequence"/>
</dbReference>
<reference evidence="3 4" key="1">
    <citation type="submission" date="2021-01" db="EMBL/GenBank/DDBJ databases">
        <title>Genomic Encyclopedia of Type Strains, Phase IV (KMG-IV): sequencing the most valuable type-strain genomes for metagenomic binning, comparative biology and taxonomic classification.</title>
        <authorList>
            <person name="Goeker M."/>
        </authorList>
    </citation>
    <scope>NUCLEOTIDE SEQUENCE [LARGE SCALE GENOMIC DNA]</scope>
    <source>
        <strain evidence="3 4">DSM 24436</strain>
    </source>
</reference>
<dbReference type="Gene3D" id="3.40.50.150">
    <property type="entry name" value="Vaccinia Virus protein VP39"/>
    <property type="match status" value="1"/>
</dbReference>
<dbReference type="EC" id="2.1.1.171" evidence="3"/>
<keyword evidence="2 3" id="KW-0808">Transferase</keyword>
<gene>
    <name evidence="3" type="ORF">JOC49_000058</name>
</gene>
<dbReference type="EMBL" id="JAFBDT010000001">
    <property type="protein sequence ID" value="MBM7560549.1"/>
    <property type="molecule type" value="Genomic_DNA"/>
</dbReference>
<dbReference type="PROSITE" id="PS00092">
    <property type="entry name" value="N6_MTASE"/>
    <property type="match status" value="1"/>
</dbReference>
<evidence type="ECO:0000256" key="2">
    <source>
        <dbReference type="ARBA" id="ARBA00022679"/>
    </source>
</evidence>
<comment type="caution">
    <text evidence="3">The sequence shown here is derived from an EMBL/GenBank/DDBJ whole genome shotgun (WGS) entry which is preliminary data.</text>
</comment>
<evidence type="ECO:0000313" key="3">
    <source>
        <dbReference type="EMBL" id="MBM7560549.1"/>
    </source>
</evidence>
<dbReference type="PANTHER" id="PTHR43542:SF1">
    <property type="entry name" value="METHYLTRANSFERASE"/>
    <property type="match status" value="1"/>
</dbReference>
<evidence type="ECO:0000256" key="1">
    <source>
        <dbReference type="ARBA" id="ARBA00022603"/>
    </source>
</evidence>
<organism evidence="3 4">
    <name type="scientific">Fusibacter tunisiensis</name>
    <dbReference type="NCBI Taxonomy" id="1008308"/>
    <lineage>
        <taxon>Bacteria</taxon>
        <taxon>Bacillati</taxon>
        <taxon>Bacillota</taxon>
        <taxon>Clostridia</taxon>
        <taxon>Eubacteriales</taxon>
        <taxon>Eubacteriales Family XII. Incertae Sedis</taxon>
        <taxon>Fusibacter</taxon>
    </lineage>
</organism>
<dbReference type="PANTHER" id="PTHR43542">
    <property type="entry name" value="METHYLTRANSFERASE"/>
    <property type="match status" value="1"/>
</dbReference>
<protein>
    <submittedName>
        <fullName evidence="3">16S rRNA (Guanine966-N2)-methyltransferase</fullName>
        <ecNumber evidence="3">2.1.1.171</ecNumber>
    </submittedName>
</protein>
<dbReference type="NCBIfam" id="TIGR00095">
    <property type="entry name" value="16S rRNA (guanine(966)-N(2))-methyltransferase RsmD"/>
    <property type="match status" value="1"/>
</dbReference>
<dbReference type="SUPFAM" id="SSF53335">
    <property type="entry name" value="S-adenosyl-L-methionine-dependent methyltransferases"/>
    <property type="match status" value="1"/>
</dbReference>
<proteinExistence type="predicted"/>
<dbReference type="InterPro" id="IPR004398">
    <property type="entry name" value="RNA_MeTrfase_RsmD"/>
</dbReference>
<dbReference type="PIRSF" id="PIRSF004553">
    <property type="entry name" value="CHP00095"/>
    <property type="match status" value="1"/>
</dbReference>
<dbReference type="CDD" id="cd02440">
    <property type="entry name" value="AdoMet_MTases"/>
    <property type="match status" value="1"/>
</dbReference>
<keyword evidence="4" id="KW-1185">Reference proteome</keyword>
<sequence>MDGLQTRPTTDRVKESIFNMLQTYIFDSRCLDLFSGSGALGIEMLSRGARQCVFVDSNLEAIRCIRENLKKTKLDHQAETVCKNATQFVETYDGEAFDFVFLDPPYFQNLILKNVLELERRNLITNDTFIVVEYGTGDPEIDALKEYFKVYREKTYGKISVIILRRQDENSSISR</sequence>
<evidence type="ECO:0000313" key="4">
    <source>
        <dbReference type="Proteomes" id="UP000767854"/>
    </source>
</evidence>
<dbReference type="Pfam" id="PF03602">
    <property type="entry name" value="Cons_hypoth95"/>
    <property type="match status" value="1"/>
</dbReference>
<dbReference type="InterPro" id="IPR029063">
    <property type="entry name" value="SAM-dependent_MTases_sf"/>
</dbReference>
<dbReference type="GO" id="GO:0052913">
    <property type="term" value="F:16S rRNA (guanine(966)-N(2))-methyltransferase activity"/>
    <property type="evidence" value="ECO:0007669"/>
    <property type="project" value="UniProtKB-EC"/>
</dbReference>